<feature type="transmembrane region" description="Helical" evidence="21">
    <location>
        <begin position="109"/>
        <end position="129"/>
    </location>
</feature>
<dbReference type="Proteomes" id="UP000230779">
    <property type="component" value="Unassembled WGS sequence"/>
</dbReference>
<dbReference type="GO" id="GO:0071555">
    <property type="term" value="P:cell wall organization"/>
    <property type="evidence" value="ECO:0007669"/>
    <property type="project" value="UniProtKB-KW"/>
</dbReference>
<reference evidence="22 23" key="1">
    <citation type="submission" date="2017-09" db="EMBL/GenBank/DDBJ databases">
        <title>Depth-based differentiation of microbial function through sediment-hosted aquifers and enrichment of novel symbionts in the deep terrestrial subsurface.</title>
        <authorList>
            <person name="Probst A.J."/>
            <person name="Ladd B."/>
            <person name="Jarett J.K."/>
            <person name="Geller-Mcgrath D.E."/>
            <person name="Sieber C.M."/>
            <person name="Emerson J.B."/>
            <person name="Anantharaman K."/>
            <person name="Thomas B.C."/>
            <person name="Malmstrom R."/>
            <person name="Stieglmeier M."/>
            <person name="Klingl A."/>
            <person name="Woyke T."/>
            <person name="Ryan C.M."/>
            <person name="Banfield J.F."/>
        </authorList>
    </citation>
    <scope>NUCLEOTIDE SEQUENCE [LARGE SCALE GENOMIC DNA]</scope>
    <source>
        <strain evidence="22">CG_4_10_14_0_8_um_filter_42_10</strain>
    </source>
</reference>
<evidence type="ECO:0000256" key="9">
    <source>
        <dbReference type="ARBA" id="ARBA00022984"/>
    </source>
</evidence>
<name>A0A2M7RKK5_9BACT</name>
<protein>
    <recommendedName>
        <fullName evidence="17">Probable peptidoglycan glycosyltransferase FtsW</fullName>
        <ecNumber evidence="19">2.4.99.28</ecNumber>
    </recommendedName>
    <alternativeName>
        <fullName evidence="18">Cell division protein FtsW</fullName>
    </alternativeName>
    <alternativeName>
        <fullName evidence="15">Cell wall polymerase</fullName>
    </alternativeName>
    <alternativeName>
        <fullName evidence="14">Peptidoglycan polymerase</fullName>
    </alternativeName>
</protein>
<evidence type="ECO:0000256" key="4">
    <source>
        <dbReference type="ARBA" id="ARBA00022618"/>
    </source>
</evidence>
<sequence length="380" mass="41527">MTTARLHRPDYTLIAIIFIIIIFGLIMLSSAGTVVAYQKFGDSNYYLKRQLLFGITLGLLALFAASKIDYHFWQKMAFPLLAITIFALIVVLVPGLGYELGGARRWINFGGFVFQPSELTKLTFILYLATWLSKKGKEINNMTYGFVPFLVLLGLITMLIMLQPDLGTMTVIAFVAVIVYFVAGGSIKHLLLILLVGALLFGLLVQIAPYRAARFTVFLNPEMDPQGIGYHVNQALLAIGSGGIFGLGLGHSRQKYNYLPEVTGDSIFAVIAEELGLIISIGLILLYLTMMLRGFKIAKNAPDPFGKLVAVGITCWFTFQALVNIGSMTSILPLTGIPLPFVSYGSSAIVISLASVGILINISKQTKETAMVPIRGRKND</sequence>
<evidence type="ECO:0000256" key="19">
    <source>
        <dbReference type="ARBA" id="ARBA00044770"/>
    </source>
</evidence>
<feature type="transmembrane region" description="Helical" evidence="21">
    <location>
        <begin position="341"/>
        <end position="362"/>
    </location>
</feature>
<keyword evidence="8" id="KW-0133">Cell shape</keyword>
<dbReference type="GO" id="GO:0005886">
    <property type="term" value="C:plasma membrane"/>
    <property type="evidence" value="ECO:0007669"/>
    <property type="project" value="UniProtKB-SubCell"/>
</dbReference>
<keyword evidence="6" id="KW-0808">Transferase</keyword>
<evidence type="ECO:0000256" key="18">
    <source>
        <dbReference type="ARBA" id="ARBA00041418"/>
    </source>
</evidence>
<feature type="transmembrane region" description="Helical" evidence="21">
    <location>
        <begin position="308"/>
        <end position="329"/>
    </location>
</feature>
<feature type="transmembrane region" description="Helical" evidence="21">
    <location>
        <begin position="190"/>
        <end position="210"/>
    </location>
</feature>
<dbReference type="GO" id="GO:0008955">
    <property type="term" value="F:peptidoglycan glycosyltransferase activity"/>
    <property type="evidence" value="ECO:0007669"/>
    <property type="project" value="UniProtKB-EC"/>
</dbReference>
<evidence type="ECO:0000256" key="15">
    <source>
        <dbReference type="ARBA" id="ARBA00033270"/>
    </source>
</evidence>
<evidence type="ECO:0000256" key="20">
    <source>
        <dbReference type="ARBA" id="ARBA00049902"/>
    </source>
</evidence>
<evidence type="ECO:0000256" key="3">
    <source>
        <dbReference type="ARBA" id="ARBA00022475"/>
    </source>
</evidence>
<evidence type="ECO:0000256" key="13">
    <source>
        <dbReference type="ARBA" id="ARBA00023316"/>
    </source>
</evidence>
<evidence type="ECO:0000256" key="8">
    <source>
        <dbReference type="ARBA" id="ARBA00022960"/>
    </source>
</evidence>
<evidence type="ECO:0000256" key="6">
    <source>
        <dbReference type="ARBA" id="ARBA00022679"/>
    </source>
</evidence>
<dbReference type="PANTHER" id="PTHR30474:SF2">
    <property type="entry name" value="PEPTIDOGLYCAN GLYCOSYLTRANSFERASE FTSW-RELATED"/>
    <property type="match status" value="1"/>
</dbReference>
<evidence type="ECO:0000256" key="14">
    <source>
        <dbReference type="ARBA" id="ARBA00032370"/>
    </source>
</evidence>
<keyword evidence="10 21" id="KW-1133">Transmembrane helix</keyword>
<dbReference type="EC" id="2.4.99.28" evidence="19"/>
<feature type="transmembrane region" description="Helical" evidence="21">
    <location>
        <begin position="267"/>
        <end position="288"/>
    </location>
</feature>
<evidence type="ECO:0000256" key="1">
    <source>
        <dbReference type="ARBA" id="ARBA00004651"/>
    </source>
</evidence>
<dbReference type="GO" id="GO:0008360">
    <property type="term" value="P:regulation of cell shape"/>
    <property type="evidence" value="ECO:0007669"/>
    <property type="project" value="UniProtKB-KW"/>
</dbReference>
<comment type="catalytic activity">
    <reaction evidence="20">
        <text>[GlcNAc-(1-&gt;4)-Mur2Ac(oyl-L-Ala-gamma-D-Glu-L-Lys-D-Ala-D-Ala)](n)-di-trans,octa-cis-undecaprenyl diphosphate + beta-D-GlcNAc-(1-&gt;4)-Mur2Ac(oyl-L-Ala-gamma-D-Glu-L-Lys-D-Ala-D-Ala)-di-trans,octa-cis-undecaprenyl diphosphate = [GlcNAc-(1-&gt;4)-Mur2Ac(oyl-L-Ala-gamma-D-Glu-L-Lys-D-Ala-D-Ala)](n+1)-di-trans,octa-cis-undecaprenyl diphosphate + di-trans,octa-cis-undecaprenyl diphosphate + H(+)</text>
        <dbReference type="Rhea" id="RHEA:23708"/>
        <dbReference type="Rhea" id="RHEA-COMP:9602"/>
        <dbReference type="Rhea" id="RHEA-COMP:9603"/>
        <dbReference type="ChEBI" id="CHEBI:15378"/>
        <dbReference type="ChEBI" id="CHEBI:58405"/>
        <dbReference type="ChEBI" id="CHEBI:60033"/>
        <dbReference type="ChEBI" id="CHEBI:78435"/>
        <dbReference type="EC" id="2.4.99.28"/>
    </reaction>
</comment>
<evidence type="ECO:0000313" key="22">
    <source>
        <dbReference type="EMBL" id="PIY97278.1"/>
    </source>
</evidence>
<keyword evidence="4" id="KW-0132">Cell division</keyword>
<dbReference type="PANTHER" id="PTHR30474">
    <property type="entry name" value="CELL CYCLE PROTEIN"/>
    <property type="match status" value="1"/>
</dbReference>
<evidence type="ECO:0000256" key="16">
    <source>
        <dbReference type="ARBA" id="ARBA00038053"/>
    </source>
</evidence>
<feature type="transmembrane region" description="Helical" evidence="21">
    <location>
        <begin position="77"/>
        <end position="97"/>
    </location>
</feature>
<comment type="subcellular location">
    <subcellularLocation>
        <location evidence="1">Cell membrane</location>
        <topology evidence="1">Multi-pass membrane protein</topology>
    </subcellularLocation>
</comment>
<keyword evidence="11 21" id="KW-0472">Membrane</keyword>
<organism evidence="22 23">
    <name type="scientific">Candidatus Kerfeldbacteria bacterium CG_4_10_14_0_8_um_filter_42_10</name>
    <dbReference type="NCBI Taxonomy" id="2014248"/>
    <lineage>
        <taxon>Bacteria</taxon>
        <taxon>Candidatus Kerfeldiibacteriota</taxon>
    </lineage>
</organism>
<gene>
    <name evidence="22" type="primary">ftsW</name>
    <name evidence="22" type="ORF">COY66_00065</name>
</gene>
<feature type="transmembrane region" description="Helical" evidence="21">
    <location>
        <begin position="141"/>
        <end position="160"/>
    </location>
</feature>
<evidence type="ECO:0000313" key="23">
    <source>
        <dbReference type="Proteomes" id="UP000230779"/>
    </source>
</evidence>
<keyword evidence="7 21" id="KW-0812">Transmembrane</keyword>
<comment type="similarity">
    <text evidence="16">Belongs to the SEDS family. FtsW subfamily.</text>
</comment>
<proteinExistence type="inferred from homology"/>
<dbReference type="EMBL" id="PFMD01000002">
    <property type="protein sequence ID" value="PIY97278.1"/>
    <property type="molecule type" value="Genomic_DNA"/>
</dbReference>
<keyword evidence="3" id="KW-1003">Cell membrane</keyword>
<dbReference type="AlphaFoldDB" id="A0A2M7RKK5"/>
<dbReference type="GO" id="GO:0009252">
    <property type="term" value="P:peptidoglycan biosynthetic process"/>
    <property type="evidence" value="ECO:0007669"/>
    <property type="project" value="UniProtKB-KW"/>
</dbReference>
<evidence type="ECO:0000256" key="7">
    <source>
        <dbReference type="ARBA" id="ARBA00022692"/>
    </source>
</evidence>
<feature type="transmembrane region" description="Helical" evidence="21">
    <location>
        <begin position="12"/>
        <end position="37"/>
    </location>
</feature>
<dbReference type="InterPro" id="IPR001182">
    <property type="entry name" value="FtsW/RodA"/>
</dbReference>
<dbReference type="Pfam" id="PF01098">
    <property type="entry name" value="FTSW_RODA_SPOVE"/>
    <property type="match status" value="1"/>
</dbReference>
<evidence type="ECO:0000256" key="10">
    <source>
        <dbReference type="ARBA" id="ARBA00022989"/>
    </source>
</evidence>
<evidence type="ECO:0000256" key="12">
    <source>
        <dbReference type="ARBA" id="ARBA00023306"/>
    </source>
</evidence>
<feature type="transmembrane region" description="Helical" evidence="21">
    <location>
        <begin position="166"/>
        <end position="183"/>
    </location>
</feature>
<feature type="transmembrane region" description="Helical" evidence="21">
    <location>
        <begin position="49"/>
        <end position="65"/>
    </location>
</feature>
<evidence type="ECO:0000256" key="2">
    <source>
        <dbReference type="ARBA" id="ARBA00004752"/>
    </source>
</evidence>
<evidence type="ECO:0000256" key="11">
    <source>
        <dbReference type="ARBA" id="ARBA00023136"/>
    </source>
</evidence>
<keyword evidence="5" id="KW-0328">Glycosyltransferase</keyword>
<keyword evidence="9" id="KW-0573">Peptidoglycan synthesis</keyword>
<comment type="caution">
    <text evidence="22">The sequence shown here is derived from an EMBL/GenBank/DDBJ whole genome shotgun (WGS) entry which is preliminary data.</text>
</comment>
<evidence type="ECO:0000256" key="21">
    <source>
        <dbReference type="SAM" id="Phobius"/>
    </source>
</evidence>
<evidence type="ECO:0000256" key="5">
    <source>
        <dbReference type="ARBA" id="ARBA00022676"/>
    </source>
</evidence>
<evidence type="ECO:0000256" key="17">
    <source>
        <dbReference type="ARBA" id="ARBA00041185"/>
    </source>
</evidence>
<accession>A0A2M7RKK5</accession>
<comment type="pathway">
    <text evidence="2">Cell wall biogenesis; peptidoglycan biosynthesis.</text>
</comment>
<keyword evidence="12" id="KW-0131">Cell cycle</keyword>
<dbReference type="GO" id="GO:0015648">
    <property type="term" value="F:lipid-linked peptidoglycan transporter activity"/>
    <property type="evidence" value="ECO:0007669"/>
    <property type="project" value="TreeGrafter"/>
</dbReference>
<dbReference type="InterPro" id="IPR013437">
    <property type="entry name" value="FtsW"/>
</dbReference>
<dbReference type="NCBIfam" id="TIGR02614">
    <property type="entry name" value="ftsW"/>
    <property type="match status" value="1"/>
</dbReference>
<dbReference type="GO" id="GO:0032153">
    <property type="term" value="C:cell division site"/>
    <property type="evidence" value="ECO:0007669"/>
    <property type="project" value="TreeGrafter"/>
</dbReference>
<dbReference type="GO" id="GO:0051301">
    <property type="term" value="P:cell division"/>
    <property type="evidence" value="ECO:0007669"/>
    <property type="project" value="UniProtKB-KW"/>
</dbReference>
<keyword evidence="13" id="KW-0961">Cell wall biogenesis/degradation</keyword>